<dbReference type="CDD" id="cd00118">
    <property type="entry name" value="LysM"/>
    <property type="match status" value="1"/>
</dbReference>
<dbReference type="PROSITE" id="PS51318">
    <property type="entry name" value="TAT"/>
    <property type="match status" value="1"/>
</dbReference>
<sequence>MKILTNTRAVLSGIAVAGLATAGLALGAAPAQAAPTSVWDRVAACESGGNWHINTGNGYYGGLQFSLATWHGYGGSGNPANASKSTQIAIAEKVLAGQGWGAWPVCSVKAGATGSSSSAGSSSSGSSHASSSPRSSSSSSHSSSSSTRSYHASVSGNTESVAKAPKAVAAPSRPAPVKTSGKTYAVKSGDSLSKIAKKLHVKGGWTRLWAANQKVANPDLIYVGQKLQLPA</sequence>
<dbReference type="InterPro" id="IPR023346">
    <property type="entry name" value="Lysozyme-like_dom_sf"/>
</dbReference>
<reference evidence="7" key="1">
    <citation type="submission" date="2018-09" db="EMBL/GenBank/DDBJ databases">
        <authorList>
            <person name="Kim I."/>
        </authorList>
    </citation>
    <scope>NUCLEOTIDE SEQUENCE [LARGE SCALE GENOMIC DNA]</scope>
    <source>
        <strain evidence="7">DD4a</strain>
    </source>
</reference>
<evidence type="ECO:0000256" key="4">
    <source>
        <dbReference type="SAM" id="SignalP"/>
    </source>
</evidence>
<dbReference type="OrthoDB" id="1404170at2"/>
<keyword evidence="7" id="KW-1185">Reference proteome</keyword>
<feature type="signal peptide" evidence="4">
    <location>
        <begin position="1"/>
        <end position="33"/>
    </location>
</feature>
<organism evidence="6 7">
    <name type="scientific">Amnibacterium setariae</name>
    <dbReference type="NCBI Taxonomy" id="2306585"/>
    <lineage>
        <taxon>Bacteria</taxon>
        <taxon>Bacillati</taxon>
        <taxon>Actinomycetota</taxon>
        <taxon>Actinomycetes</taxon>
        <taxon>Micrococcales</taxon>
        <taxon>Microbacteriaceae</taxon>
        <taxon>Amnibacterium</taxon>
    </lineage>
</organism>
<comment type="similarity">
    <text evidence="1">Belongs to the transglycosylase family. Rpf subfamily.</text>
</comment>
<dbReference type="GO" id="GO:0016787">
    <property type="term" value="F:hydrolase activity"/>
    <property type="evidence" value="ECO:0007669"/>
    <property type="project" value="UniProtKB-KW"/>
</dbReference>
<dbReference type="RefSeq" id="WP_119482430.1">
    <property type="nucleotide sequence ID" value="NZ_QXTG01000002.1"/>
</dbReference>
<dbReference type="PANTHER" id="PTHR34700:SF4">
    <property type="entry name" value="PHAGE-LIKE ELEMENT PBSX PROTEIN XKDP"/>
    <property type="match status" value="1"/>
</dbReference>
<dbReference type="Pfam" id="PF06737">
    <property type="entry name" value="Transglycosylas"/>
    <property type="match status" value="1"/>
</dbReference>
<feature type="compositionally biased region" description="Low complexity" evidence="3">
    <location>
        <begin position="114"/>
        <end position="178"/>
    </location>
</feature>
<feature type="chain" id="PRO_5017244317" evidence="4">
    <location>
        <begin position="34"/>
        <end position="231"/>
    </location>
</feature>
<dbReference type="SUPFAM" id="SSF53955">
    <property type="entry name" value="Lysozyme-like"/>
    <property type="match status" value="1"/>
</dbReference>
<dbReference type="PROSITE" id="PS51782">
    <property type="entry name" value="LYSM"/>
    <property type="match status" value="1"/>
</dbReference>
<dbReference type="InterPro" id="IPR018392">
    <property type="entry name" value="LysM"/>
</dbReference>
<dbReference type="PANTHER" id="PTHR34700">
    <property type="entry name" value="POTASSIUM BINDING PROTEIN KBP"/>
    <property type="match status" value="1"/>
</dbReference>
<evidence type="ECO:0000256" key="1">
    <source>
        <dbReference type="ARBA" id="ARBA00010830"/>
    </source>
</evidence>
<dbReference type="AlphaFoldDB" id="A0A3A1TWE8"/>
<keyword evidence="2" id="KW-0378">Hydrolase</keyword>
<dbReference type="InterPro" id="IPR010618">
    <property type="entry name" value="RPF"/>
</dbReference>
<dbReference type="Proteomes" id="UP000265742">
    <property type="component" value="Unassembled WGS sequence"/>
</dbReference>
<evidence type="ECO:0000313" key="6">
    <source>
        <dbReference type="EMBL" id="RIX28120.1"/>
    </source>
</evidence>
<proteinExistence type="inferred from homology"/>
<protein>
    <submittedName>
        <fullName evidence="6">LysM peptidoglycan-binding domain-containing protein</fullName>
    </submittedName>
</protein>
<dbReference type="Gene3D" id="1.10.530.10">
    <property type="match status" value="1"/>
</dbReference>
<evidence type="ECO:0000313" key="7">
    <source>
        <dbReference type="Proteomes" id="UP000265742"/>
    </source>
</evidence>
<feature type="region of interest" description="Disordered" evidence="3">
    <location>
        <begin position="114"/>
        <end position="183"/>
    </location>
</feature>
<feature type="domain" description="LysM" evidence="5">
    <location>
        <begin position="182"/>
        <end position="229"/>
    </location>
</feature>
<dbReference type="EMBL" id="QXTG01000002">
    <property type="protein sequence ID" value="RIX28120.1"/>
    <property type="molecule type" value="Genomic_DNA"/>
</dbReference>
<accession>A0A3A1TWE8</accession>
<dbReference type="Pfam" id="PF01476">
    <property type="entry name" value="LysM"/>
    <property type="match status" value="1"/>
</dbReference>
<name>A0A3A1TWE8_9MICO</name>
<dbReference type="InterPro" id="IPR052196">
    <property type="entry name" value="Bact_Kbp"/>
</dbReference>
<evidence type="ECO:0000259" key="5">
    <source>
        <dbReference type="PROSITE" id="PS51782"/>
    </source>
</evidence>
<dbReference type="CDD" id="cd13925">
    <property type="entry name" value="RPF"/>
    <property type="match status" value="1"/>
</dbReference>
<dbReference type="InterPro" id="IPR006311">
    <property type="entry name" value="TAT_signal"/>
</dbReference>
<dbReference type="SMART" id="SM00257">
    <property type="entry name" value="LysM"/>
    <property type="match status" value="1"/>
</dbReference>
<dbReference type="SUPFAM" id="SSF54106">
    <property type="entry name" value="LysM domain"/>
    <property type="match status" value="1"/>
</dbReference>
<comment type="caution">
    <text evidence="6">The sequence shown here is derived from an EMBL/GenBank/DDBJ whole genome shotgun (WGS) entry which is preliminary data.</text>
</comment>
<dbReference type="Gene3D" id="3.10.350.10">
    <property type="entry name" value="LysM domain"/>
    <property type="match status" value="1"/>
</dbReference>
<gene>
    <name evidence="6" type="ORF">D1781_11600</name>
</gene>
<evidence type="ECO:0000256" key="2">
    <source>
        <dbReference type="ARBA" id="ARBA00022801"/>
    </source>
</evidence>
<evidence type="ECO:0000256" key="3">
    <source>
        <dbReference type="SAM" id="MobiDB-lite"/>
    </source>
</evidence>
<keyword evidence="4" id="KW-0732">Signal</keyword>
<dbReference type="InterPro" id="IPR036779">
    <property type="entry name" value="LysM_dom_sf"/>
</dbReference>